<reference evidence="3" key="1">
    <citation type="submission" date="2024-04" db="EMBL/GenBank/DDBJ databases">
        <authorList>
            <person name="Shaw F."/>
            <person name="Minotto A."/>
        </authorList>
    </citation>
    <scope>NUCLEOTIDE SEQUENCE [LARGE SCALE GENOMIC DNA]</scope>
</reference>
<feature type="compositionally biased region" description="Low complexity" evidence="1">
    <location>
        <begin position="413"/>
        <end position="436"/>
    </location>
</feature>
<organism evidence="2 3">
    <name type="scientific">Somion occarium</name>
    <dbReference type="NCBI Taxonomy" id="3059160"/>
    <lineage>
        <taxon>Eukaryota</taxon>
        <taxon>Fungi</taxon>
        <taxon>Dikarya</taxon>
        <taxon>Basidiomycota</taxon>
        <taxon>Agaricomycotina</taxon>
        <taxon>Agaricomycetes</taxon>
        <taxon>Polyporales</taxon>
        <taxon>Cerrenaceae</taxon>
        <taxon>Somion</taxon>
    </lineage>
</organism>
<feature type="compositionally biased region" description="Polar residues" evidence="1">
    <location>
        <begin position="469"/>
        <end position="478"/>
    </location>
</feature>
<feature type="region of interest" description="Disordered" evidence="1">
    <location>
        <begin position="261"/>
        <end position="292"/>
    </location>
</feature>
<sequence length="624" mass="67351">MYCEQSQHVGTYPALSYPSLHFPPSSSFAPQSAMDMGVDRNAFEPELEYTSQYPSQYHYATSSIRYDDHPSTPSSSRQTSPEVSSHSPQPPPPGGERAMYAKPLPSPHPDYLGVNIDGTITADHPLVDLYINAVPPKRNHVIHPLGYLPDPDRVRKLEPQVPPVDQLINMPRPLTGLENEIIFALAALKVYYNARHPKHFSFWTVGVRQRTLSRIQWIMDLKPCPIQSPVAWMDKDAHEGWLRAHYRPEFYGVAAVNGRYNTRNGGNNKGKEKATAPTRTQPKRAKSSRKKVAFPVPAVENSGENTVVEVVEGQNVLPRIVVSPEVATKEGKLERMASPAGEALAQLPELGLSPLTITPSSSATAVIKRTRVTTSTTPAPVPSRRSARQAHKRPAPAPVVGALPTTPTPPTLPSDTSPSASASATASGPSSSDSLTVPLPVEEDGGSGERPAHKRSRSNSSATSGTSTLVSDGSTAVESSPAVELVKLKGLGLELDVDGDVEMTVVKADVKAKGKGKAKEKASPTANTTTRGTKRKRGDEEEQEQQGREEGREHQEKPTRASTRARKTTARATARATETKQENKPQEKKAQDKADKVGKAPPAKKAKTVAKGRSTSGRKTAISS</sequence>
<feature type="compositionally biased region" description="Low complexity" evidence="1">
    <location>
        <begin position="71"/>
        <end position="87"/>
    </location>
</feature>
<feature type="compositionally biased region" description="Low complexity" evidence="1">
    <location>
        <begin position="372"/>
        <end position="384"/>
    </location>
</feature>
<dbReference type="EMBL" id="OZ037947">
    <property type="protein sequence ID" value="CAL1707763.1"/>
    <property type="molecule type" value="Genomic_DNA"/>
</dbReference>
<feature type="compositionally biased region" description="Low complexity" evidence="1">
    <location>
        <begin position="458"/>
        <end position="468"/>
    </location>
</feature>
<feature type="region of interest" description="Disordered" evidence="1">
    <location>
        <begin position="64"/>
        <end position="104"/>
    </location>
</feature>
<feature type="region of interest" description="Disordered" evidence="1">
    <location>
        <begin position="366"/>
        <end position="481"/>
    </location>
</feature>
<feature type="compositionally biased region" description="Polar residues" evidence="1">
    <location>
        <begin position="613"/>
        <end position="624"/>
    </location>
</feature>
<feature type="compositionally biased region" description="Basic and acidic residues" evidence="1">
    <location>
        <begin position="509"/>
        <end position="522"/>
    </location>
</feature>
<feature type="compositionally biased region" description="Basic and acidic residues" evidence="1">
    <location>
        <begin position="545"/>
        <end position="559"/>
    </location>
</feature>
<evidence type="ECO:0000256" key="1">
    <source>
        <dbReference type="SAM" id="MobiDB-lite"/>
    </source>
</evidence>
<feature type="region of interest" description="Disordered" evidence="1">
    <location>
        <begin position="509"/>
        <end position="624"/>
    </location>
</feature>
<feature type="compositionally biased region" description="Basic and acidic residues" evidence="1">
    <location>
        <begin position="577"/>
        <end position="598"/>
    </location>
</feature>
<gene>
    <name evidence="2" type="ORF">GFSPODELE1_LOCUS6526</name>
</gene>
<dbReference type="Proteomes" id="UP001497453">
    <property type="component" value="Chromosome 4"/>
</dbReference>
<proteinExistence type="predicted"/>
<feature type="compositionally biased region" description="Basic residues" evidence="1">
    <location>
        <begin position="385"/>
        <end position="394"/>
    </location>
</feature>
<evidence type="ECO:0000313" key="2">
    <source>
        <dbReference type="EMBL" id="CAL1707763.1"/>
    </source>
</evidence>
<name>A0ABP1DIV3_9APHY</name>
<feature type="compositionally biased region" description="Basic residues" evidence="1">
    <location>
        <begin position="281"/>
        <end position="292"/>
    </location>
</feature>
<keyword evidence="3" id="KW-1185">Reference proteome</keyword>
<protein>
    <submittedName>
        <fullName evidence="2">Uncharacterized protein</fullName>
    </submittedName>
</protein>
<accession>A0ABP1DIV3</accession>
<evidence type="ECO:0000313" key="3">
    <source>
        <dbReference type="Proteomes" id="UP001497453"/>
    </source>
</evidence>